<evidence type="ECO:0000256" key="3">
    <source>
        <dbReference type="ARBA" id="ARBA00022692"/>
    </source>
</evidence>
<evidence type="ECO:0000259" key="14">
    <source>
        <dbReference type="SMART" id="SM00382"/>
    </source>
</evidence>
<keyword evidence="7 12" id="KW-0067">ATP-binding</keyword>
<dbReference type="SUPFAM" id="SSF52540">
    <property type="entry name" value="P-loop containing nucleoside triphosphate hydrolases"/>
    <property type="match status" value="1"/>
</dbReference>
<evidence type="ECO:0000256" key="9">
    <source>
        <dbReference type="ARBA" id="ARBA00023128"/>
    </source>
</evidence>
<dbReference type="InterPro" id="IPR027417">
    <property type="entry name" value="P-loop_NTPase"/>
</dbReference>
<comment type="similarity">
    <text evidence="2">Belongs to the AAA ATPase family. BCS1 subfamily.</text>
</comment>
<dbReference type="InterPro" id="IPR014851">
    <property type="entry name" value="BCS1_N"/>
</dbReference>
<protein>
    <submittedName>
        <fullName evidence="16">BCS1 N terminal-domain-containing protein</fullName>
    </submittedName>
</protein>
<comment type="catalytic activity">
    <reaction evidence="11">
        <text>ATP + H2O = ADP + phosphate + H(+)</text>
        <dbReference type="Rhea" id="RHEA:13065"/>
        <dbReference type="ChEBI" id="CHEBI:15377"/>
        <dbReference type="ChEBI" id="CHEBI:15378"/>
        <dbReference type="ChEBI" id="CHEBI:30616"/>
        <dbReference type="ChEBI" id="CHEBI:43474"/>
        <dbReference type="ChEBI" id="CHEBI:456216"/>
    </reaction>
    <physiologicalReaction direction="left-to-right" evidence="11">
        <dbReference type="Rhea" id="RHEA:13066"/>
    </physiologicalReaction>
</comment>
<dbReference type="Pfam" id="PF08740">
    <property type="entry name" value="BCS1_N"/>
    <property type="match status" value="1"/>
</dbReference>
<sequence length="649" mass="73096">MSAANIIDSLAKLGIVPSLPKNTTNTSNGTSLHSPLVDTLLASAGLGATSPLVQIALFIYTRLSDHLGIDPSLLLTLFGVLWSLKYFVSQVQTYVGDVIERYLMCSITVSGDDDMYNHLMEWLSKNPKLNNNRFLTAQTVWSGPWEDELDEEGELKDDKNDLFWTDAGGETRYLNFSNQAARTAPRFVPALGSTTFWHQRTYFRLRRSKETVVSVGWGKSTKDQEEIRIFCYGRSIMPLKKLLSEAKMQFFHDTHQKTTIYRPRQKENRREHWSMWQQVARRPVRPMDTVVLADQEKQEVLADINEYLHPATPRWYASRGIPLRRGYLFYGPPGTGKTSFSFALAGVFGIDIYVISLQDATISEEDLSVLFTKLPRRCIVLLEDIDTAGLRRASDEDEQEDVVGKTVDEKEKGVGTKEEAIVVNGDAEKTVENQDKKKEKKSKAKKWDTDTSDSDSDSDEKSKRKKKRSRKTTRRKDTRLIAPEAISLSGLLNAIDGVASHEGRVLILTTNKPENLDEALVRPGRVDRQVAFTNASSAQAEELFQRMYESRRSRQQLVKGAQKAKSTVEAIGPYLVDADGGGPLTPEELKKIAAKFGQLVPEQVFSPAEIQGFLLKRKKDPRKALEEAVSWIEATLKQKEAKSKVVTVQ</sequence>
<dbReference type="OrthoDB" id="10251412at2759"/>
<evidence type="ECO:0000256" key="12">
    <source>
        <dbReference type="RuleBase" id="RU003651"/>
    </source>
</evidence>
<evidence type="ECO:0000256" key="7">
    <source>
        <dbReference type="ARBA" id="ARBA00022840"/>
    </source>
</evidence>
<comment type="caution">
    <text evidence="16">The sequence shown here is derived from an EMBL/GenBank/DDBJ whole genome shotgun (WGS) entry which is preliminary data.</text>
</comment>
<keyword evidence="8" id="KW-1133">Transmembrane helix</keyword>
<dbReference type="Pfam" id="PF25426">
    <property type="entry name" value="AAA_lid_BCS1"/>
    <property type="match status" value="1"/>
</dbReference>
<feature type="compositionally biased region" description="Basic and acidic residues" evidence="13">
    <location>
        <begin position="402"/>
        <end position="437"/>
    </location>
</feature>
<evidence type="ECO:0000259" key="15">
    <source>
        <dbReference type="SMART" id="SM01024"/>
    </source>
</evidence>
<dbReference type="InterPro" id="IPR057495">
    <property type="entry name" value="AAA_lid_BCS1"/>
</dbReference>
<gene>
    <name evidence="16" type="ORF">F5Z01DRAFT_638444</name>
</gene>
<feature type="domain" description="BCS1 N-terminal" evidence="15">
    <location>
        <begin position="73"/>
        <end position="290"/>
    </location>
</feature>
<evidence type="ECO:0000256" key="2">
    <source>
        <dbReference type="ARBA" id="ARBA00007448"/>
    </source>
</evidence>
<proteinExistence type="inferred from homology"/>
<dbReference type="EMBL" id="MU251263">
    <property type="protein sequence ID" value="KAG9252163.1"/>
    <property type="molecule type" value="Genomic_DNA"/>
</dbReference>
<dbReference type="SMART" id="SM00382">
    <property type="entry name" value="AAA"/>
    <property type="match status" value="1"/>
</dbReference>
<keyword evidence="3" id="KW-0812">Transmembrane</keyword>
<keyword evidence="6" id="KW-0378">Hydrolase</keyword>
<dbReference type="GO" id="GO:0016887">
    <property type="term" value="F:ATP hydrolysis activity"/>
    <property type="evidence" value="ECO:0007669"/>
    <property type="project" value="InterPro"/>
</dbReference>
<dbReference type="GO" id="GO:0005524">
    <property type="term" value="F:ATP binding"/>
    <property type="evidence" value="ECO:0007669"/>
    <property type="project" value="UniProtKB-KW"/>
</dbReference>
<accession>A0A9P8CM76</accession>
<dbReference type="RefSeq" id="XP_046116087.1">
    <property type="nucleotide sequence ID" value="XM_046262368.1"/>
</dbReference>
<evidence type="ECO:0000256" key="1">
    <source>
        <dbReference type="ARBA" id="ARBA00004434"/>
    </source>
</evidence>
<evidence type="ECO:0000256" key="13">
    <source>
        <dbReference type="SAM" id="MobiDB-lite"/>
    </source>
</evidence>
<dbReference type="InterPro" id="IPR003593">
    <property type="entry name" value="AAA+_ATPase"/>
</dbReference>
<dbReference type="Gene3D" id="3.40.50.300">
    <property type="entry name" value="P-loop containing nucleotide triphosphate hydrolases"/>
    <property type="match status" value="1"/>
</dbReference>
<keyword evidence="17" id="KW-1185">Reference proteome</keyword>
<keyword evidence="5" id="KW-0999">Mitochondrion inner membrane</keyword>
<dbReference type="InterPro" id="IPR003960">
    <property type="entry name" value="ATPase_AAA_CS"/>
</dbReference>
<dbReference type="InterPro" id="IPR003959">
    <property type="entry name" value="ATPase_AAA_core"/>
</dbReference>
<dbReference type="GO" id="GO:0005743">
    <property type="term" value="C:mitochondrial inner membrane"/>
    <property type="evidence" value="ECO:0007669"/>
    <property type="project" value="UniProtKB-SubCell"/>
</dbReference>
<name>A0A9P8CM76_9HYPO</name>
<evidence type="ECO:0000256" key="4">
    <source>
        <dbReference type="ARBA" id="ARBA00022741"/>
    </source>
</evidence>
<feature type="region of interest" description="Disordered" evidence="13">
    <location>
        <begin position="392"/>
        <end position="478"/>
    </location>
</feature>
<dbReference type="InterPro" id="IPR050747">
    <property type="entry name" value="Mitochondrial_chaperone_BCS1"/>
</dbReference>
<keyword evidence="9" id="KW-0496">Mitochondrion</keyword>
<organism evidence="16 17">
    <name type="scientific">Emericellopsis atlantica</name>
    <dbReference type="NCBI Taxonomy" id="2614577"/>
    <lineage>
        <taxon>Eukaryota</taxon>
        <taxon>Fungi</taxon>
        <taxon>Dikarya</taxon>
        <taxon>Ascomycota</taxon>
        <taxon>Pezizomycotina</taxon>
        <taxon>Sordariomycetes</taxon>
        <taxon>Hypocreomycetidae</taxon>
        <taxon>Hypocreales</taxon>
        <taxon>Bionectriaceae</taxon>
        <taxon>Emericellopsis</taxon>
    </lineage>
</organism>
<evidence type="ECO:0000256" key="5">
    <source>
        <dbReference type="ARBA" id="ARBA00022792"/>
    </source>
</evidence>
<evidence type="ECO:0000256" key="10">
    <source>
        <dbReference type="ARBA" id="ARBA00023136"/>
    </source>
</evidence>
<dbReference type="AlphaFoldDB" id="A0A9P8CM76"/>
<dbReference type="SMART" id="SM01024">
    <property type="entry name" value="BCS1_N"/>
    <property type="match status" value="1"/>
</dbReference>
<keyword evidence="10" id="KW-0472">Membrane</keyword>
<evidence type="ECO:0000256" key="6">
    <source>
        <dbReference type="ARBA" id="ARBA00022801"/>
    </source>
</evidence>
<keyword evidence="4 12" id="KW-0547">Nucleotide-binding</keyword>
<dbReference type="GeneID" id="70293271"/>
<evidence type="ECO:0000313" key="17">
    <source>
        <dbReference type="Proteomes" id="UP000887229"/>
    </source>
</evidence>
<feature type="domain" description="AAA+ ATPase" evidence="14">
    <location>
        <begin position="323"/>
        <end position="536"/>
    </location>
</feature>
<dbReference type="PROSITE" id="PS00674">
    <property type="entry name" value="AAA"/>
    <property type="match status" value="1"/>
</dbReference>
<evidence type="ECO:0000256" key="11">
    <source>
        <dbReference type="ARBA" id="ARBA00048778"/>
    </source>
</evidence>
<evidence type="ECO:0000256" key="8">
    <source>
        <dbReference type="ARBA" id="ARBA00022989"/>
    </source>
</evidence>
<reference evidence="16" key="1">
    <citation type="journal article" date="2021" name="IMA Fungus">
        <title>Genomic characterization of three marine fungi, including Emericellopsis atlantica sp. nov. with signatures of a generalist lifestyle and marine biomass degradation.</title>
        <authorList>
            <person name="Hagestad O.C."/>
            <person name="Hou L."/>
            <person name="Andersen J.H."/>
            <person name="Hansen E.H."/>
            <person name="Altermark B."/>
            <person name="Li C."/>
            <person name="Kuhnert E."/>
            <person name="Cox R.J."/>
            <person name="Crous P.W."/>
            <person name="Spatafora J.W."/>
            <person name="Lail K."/>
            <person name="Amirebrahimi M."/>
            <person name="Lipzen A."/>
            <person name="Pangilinan J."/>
            <person name="Andreopoulos W."/>
            <person name="Hayes R.D."/>
            <person name="Ng V."/>
            <person name="Grigoriev I.V."/>
            <person name="Jackson S.A."/>
            <person name="Sutton T.D.S."/>
            <person name="Dobson A.D.W."/>
            <person name="Rama T."/>
        </authorList>
    </citation>
    <scope>NUCLEOTIDE SEQUENCE</scope>
    <source>
        <strain evidence="16">TS7</strain>
    </source>
</reference>
<dbReference type="Proteomes" id="UP000887229">
    <property type="component" value="Unassembled WGS sequence"/>
</dbReference>
<dbReference type="Pfam" id="PF00004">
    <property type="entry name" value="AAA"/>
    <property type="match status" value="2"/>
</dbReference>
<comment type="subcellular location">
    <subcellularLocation>
        <location evidence="1">Mitochondrion inner membrane</location>
        <topology evidence="1">Single-pass membrane protein</topology>
    </subcellularLocation>
</comment>
<feature type="compositionally biased region" description="Basic residues" evidence="13">
    <location>
        <begin position="463"/>
        <end position="477"/>
    </location>
</feature>
<evidence type="ECO:0000313" key="16">
    <source>
        <dbReference type="EMBL" id="KAG9252163.1"/>
    </source>
</evidence>
<dbReference type="PANTHER" id="PTHR23070">
    <property type="entry name" value="BCS1 AAA-TYPE ATPASE"/>
    <property type="match status" value="1"/>
</dbReference>